<sequence length="155" mass="16900">MVKIKNISIKEIVQPDVIELNVSVANRDEAIYKAGYLLLKKGIVEEGYIEAMLKACNELGPYIVLVPGIAIPHARPEAGAKGLGISIITLKEPIPFGNEENDPVHTVIALASDNNNNHLGLLTSLSNFLMDHEKVNKMRAAKTTDEVMALLTEND</sequence>
<dbReference type="EMBL" id="FUZT01000016">
    <property type="protein sequence ID" value="SKC88068.1"/>
    <property type="molecule type" value="Genomic_DNA"/>
</dbReference>
<dbReference type="InterPro" id="IPR016152">
    <property type="entry name" value="PTrfase/Anion_transptr"/>
</dbReference>
<evidence type="ECO:0000256" key="10">
    <source>
        <dbReference type="ARBA" id="ARBA00042072"/>
    </source>
</evidence>
<comment type="function">
    <text evidence="8">The phosphoenolpyruvate-dependent sugar phosphotransferase system (sugar PTS), a major carbohydrate active transport system, catalyzes the phosphorylation of incoming sugar substrates concomitantly with their translocation across the cell membrane. The enzyme II UlaABC PTS system is involved in ascorbate transport.</text>
</comment>
<accession>A0A1T5MJH6</accession>
<proteinExistence type="predicted"/>
<keyword evidence="4" id="KW-0597">Phosphoprotein</keyword>
<evidence type="ECO:0000256" key="8">
    <source>
        <dbReference type="ARBA" id="ARBA00037387"/>
    </source>
</evidence>
<keyword evidence="6" id="KW-0598">Phosphotransferase system</keyword>
<keyword evidence="2" id="KW-0813">Transport</keyword>
<dbReference type="InterPro" id="IPR002178">
    <property type="entry name" value="PTS_EIIA_type-2_dom"/>
</dbReference>
<evidence type="ECO:0000313" key="13">
    <source>
        <dbReference type="Proteomes" id="UP000190285"/>
    </source>
</evidence>
<dbReference type="GO" id="GO:0016301">
    <property type="term" value="F:kinase activity"/>
    <property type="evidence" value="ECO:0007669"/>
    <property type="project" value="UniProtKB-KW"/>
</dbReference>
<dbReference type="GO" id="GO:0005737">
    <property type="term" value="C:cytoplasm"/>
    <property type="evidence" value="ECO:0007669"/>
    <property type="project" value="UniProtKB-SubCell"/>
</dbReference>
<dbReference type="PANTHER" id="PTHR36203:SF1">
    <property type="entry name" value="ASCORBATE-SPECIFIC PTS SYSTEM EIIA COMPONENT"/>
    <property type="match status" value="1"/>
</dbReference>
<dbReference type="SUPFAM" id="SSF55804">
    <property type="entry name" value="Phoshotransferase/anion transport protein"/>
    <property type="match status" value="1"/>
</dbReference>
<evidence type="ECO:0000256" key="2">
    <source>
        <dbReference type="ARBA" id="ARBA00022448"/>
    </source>
</evidence>
<feature type="domain" description="PTS EIIA type-2" evidence="11">
    <location>
        <begin position="11"/>
        <end position="154"/>
    </location>
</feature>
<evidence type="ECO:0000256" key="7">
    <source>
        <dbReference type="ARBA" id="ARBA00022777"/>
    </source>
</evidence>
<dbReference type="Proteomes" id="UP000190285">
    <property type="component" value="Unassembled WGS sequence"/>
</dbReference>
<keyword evidence="3" id="KW-0963">Cytoplasm</keyword>
<name>A0A1T5MJH6_9FIRM</name>
<dbReference type="Pfam" id="PF00359">
    <property type="entry name" value="PTS_EIIA_2"/>
    <property type="match status" value="1"/>
</dbReference>
<gene>
    <name evidence="12" type="ORF">SAMN02194393_04816</name>
</gene>
<keyword evidence="5 12" id="KW-0808">Transferase</keyword>
<evidence type="ECO:0000256" key="6">
    <source>
        <dbReference type="ARBA" id="ARBA00022683"/>
    </source>
</evidence>
<dbReference type="AlphaFoldDB" id="A0A1T5MJH6"/>
<keyword evidence="13" id="KW-1185">Reference proteome</keyword>
<evidence type="ECO:0000256" key="4">
    <source>
        <dbReference type="ARBA" id="ARBA00022553"/>
    </source>
</evidence>
<dbReference type="InterPro" id="IPR051351">
    <property type="entry name" value="Ascorbate-PTS_EIIA_comp"/>
</dbReference>
<evidence type="ECO:0000256" key="3">
    <source>
        <dbReference type="ARBA" id="ARBA00022490"/>
    </source>
</evidence>
<evidence type="ECO:0000256" key="1">
    <source>
        <dbReference type="ARBA" id="ARBA00004496"/>
    </source>
</evidence>
<protein>
    <recommendedName>
        <fullName evidence="9">Ascorbate-specific PTS system EIIA component</fullName>
    </recommendedName>
    <alternativeName>
        <fullName evidence="10">Ascorbate-specific phosphotransferase enzyme IIA component</fullName>
    </alternativeName>
</protein>
<dbReference type="PANTHER" id="PTHR36203">
    <property type="entry name" value="ASCORBATE-SPECIFIC PTS SYSTEM EIIA COMPONENT"/>
    <property type="match status" value="1"/>
</dbReference>
<dbReference type="CDD" id="cd00211">
    <property type="entry name" value="PTS_IIA_fru"/>
    <property type="match status" value="1"/>
</dbReference>
<keyword evidence="7" id="KW-0418">Kinase</keyword>
<dbReference type="GO" id="GO:0009401">
    <property type="term" value="P:phosphoenolpyruvate-dependent sugar phosphotransferase system"/>
    <property type="evidence" value="ECO:0007669"/>
    <property type="project" value="UniProtKB-KW"/>
</dbReference>
<evidence type="ECO:0000313" key="12">
    <source>
        <dbReference type="EMBL" id="SKC88068.1"/>
    </source>
</evidence>
<evidence type="ECO:0000256" key="9">
    <source>
        <dbReference type="ARBA" id="ARBA00041175"/>
    </source>
</evidence>
<dbReference type="PROSITE" id="PS51094">
    <property type="entry name" value="PTS_EIIA_TYPE_2"/>
    <property type="match status" value="1"/>
</dbReference>
<dbReference type="STRING" id="36842.SAMN02194393_04816"/>
<organism evidence="12 13">
    <name type="scientific">Maledivibacter halophilus</name>
    <dbReference type="NCBI Taxonomy" id="36842"/>
    <lineage>
        <taxon>Bacteria</taxon>
        <taxon>Bacillati</taxon>
        <taxon>Bacillota</taxon>
        <taxon>Clostridia</taxon>
        <taxon>Peptostreptococcales</taxon>
        <taxon>Caminicellaceae</taxon>
        <taxon>Maledivibacter</taxon>
    </lineage>
</organism>
<comment type="subcellular location">
    <subcellularLocation>
        <location evidence="1">Cytoplasm</location>
    </subcellularLocation>
</comment>
<evidence type="ECO:0000256" key="5">
    <source>
        <dbReference type="ARBA" id="ARBA00022679"/>
    </source>
</evidence>
<evidence type="ECO:0000259" key="11">
    <source>
        <dbReference type="PROSITE" id="PS51094"/>
    </source>
</evidence>
<dbReference type="Gene3D" id="3.40.930.10">
    <property type="entry name" value="Mannitol-specific EII, Chain A"/>
    <property type="match status" value="1"/>
</dbReference>
<reference evidence="12 13" key="1">
    <citation type="submission" date="2017-02" db="EMBL/GenBank/DDBJ databases">
        <authorList>
            <person name="Peterson S.W."/>
        </authorList>
    </citation>
    <scope>NUCLEOTIDE SEQUENCE [LARGE SCALE GENOMIC DNA]</scope>
    <source>
        <strain evidence="12 13">M1</strain>
    </source>
</reference>